<dbReference type="InterPro" id="IPR036259">
    <property type="entry name" value="MFS_trans_sf"/>
</dbReference>
<evidence type="ECO:0000256" key="6">
    <source>
        <dbReference type="ARBA" id="ARBA00022989"/>
    </source>
</evidence>
<feature type="transmembrane region" description="Helical" evidence="8">
    <location>
        <begin position="225"/>
        <end position="248"/>
    </location>
</feature>
<organism evidence="9 10">
    <name type="scientific">Pacificimonas flava</name>
    <dbReference type="NCBI Taxonomy" id="1234595"/>
    <lineage>
        <taxon>Bacteria</taxon>
        <taxon>Pseudomonadati</taxon>
        <taxon>Pseudomonadota</taxon>
        <taxon>Alphaproteobacteria</taxon>
        <taxon>Sphingomonadales</taxon>
        <taxon>Sphingosinicellaceae</taxon>
        <taxon>Pacificimonas</taxon>
    </lineage>
</organism>
<dbReference type="SUPFAM" id="SSF103473">
    <property type="entry name" value="MFS general substrate transporter"/>
    <property type="match status" value="1"/>
</dbReference>
<keyword evidence="10" id="KW-1185">Reference proteome</keyword>
<keyword evidence="4" id="KW-1003">Cell membrane</keyword>
<dbReference type="OrthoDB" id="9764596at2"/>
<dbReference type="RefSeq" id="WP_008602000.1">
    <property type="nucleotide sequence ID" value="NZ_AMRV01000005.1"/>
</dbReference>
<comment type="subcellular location">
    <subcellularLocation>
        <location evidence="1">Cell membrane</location>
        <topology evidence="1">Multi-pass membrane protein</topology>
    </subcellularLocation>
</comment>
<keyword evidence="5 8" id="KW-0812">Transmembrane</keyword>
<feature type="transmembrane region" description="Helical" evidence="8">
    <location>
        <begin position="355"/>
        <end position="379"/>
    </location>
</feature>
<dbReference type="Gene3D" id="1.20.1250.20">
    <property type="entry name" value="MFS general substrate transporter like domains"/>
    <property type="match status" value="2"/>
</dbReference>
<comment type="similarity">
    <text evidence="2">Belongs to the sodium:galactoside symporter (TC 2.A.2) family.</text>
</comment>
<dbReference type="PROSITE" id="PS00872">
    <property type="entry name" value="NA_GALACTOSIDE_SYMP"/>
    <property type="match status" value="1"/>
</dbReference>
<feature type="transmembrane region" description="Helical" evidence="8">
    <location>
        <begin position="12"/>
        <end position="33"/>
    </location>
</feature>
<dbReference type="PANTHER" id="PTHR11328:SF24">
    <property type="entry name" value="MAJOR FACILITATOR SUPERFAMILY (MFS) PROFILE DOMAIN-CONTAINING PROTEIN"/>
    <property type="match status" value="1"/>
</dbReference>
<keyword evidence="7 8" id="KW-0472">Membrane</keyword>
<dbReference type="AlphaFoldDB" id="M2U3Y5"/>
<dbReference type="GO" id="GO:0005886">
    <property type="term" value="C:plasma membrane"/>
    <property type="evidence" value="ECO:0007669"/>
    <property type="project" value="UniProtKB-SubCell"/>
</dbReference>
<sequence length="436" mass="46560">MRQPAARLLAYAGPGIPIAAMGLPLVAFLPPYYAGELGLNLAAVGLVFFLVRALDVPFDPLVGHWADNTRTRLGRFKPWLIGGGLAAFVATALVFFPPEGVGTAFLFLTLLALYAGQSCINVPHTSWGATISSDYHERSRVFSFWQGGHLVGLVLVLLLPAILDGVLGEDAPGAVQAMGIFILVSLPVAILCAVIFVPRSNNRVDHPKIGWQELKLFFGQGELRTLLIVDILFSLGAGSLGALLRFFLEQSRGFTDTGSSLMLLVFFVSGLAALPLWLALARRIGKARTTGAACLYHMTLHVAAFPFLSGDNVGLGIVLMALAGISFAAPTFLLRSILADFNDAAKEKGANDRIGLLNAVLTTAQKLGYAVPVGVLLPLLDLAGFNAEPGAQNTPESLFWLETVWFCVIPVTLLPAALFMVFLKSDRLRHAASRAA</sequence>
<feature type="transmembrane region" description="Helical" evidence="8">
    <location>
        <begin position="141"/>
        <end position="163"/>
    </location>
</feature>
<evidence type="ECO:0000256" key="3">
    <source>
        <dbReference type="ARBA" id="ARBA00022448"/>
    </source>
</evidence>
<feature type="transmembrane region" description="Helical" evidence="8">
    <location>
        <begin position="315"/>
        <end position="334"/>
    </location>
</feature>
<reference evidence="9 10" key="1">
    <citation type="journal article" date="2013" name="Genome Announc.">
        <title>Draft Genome Sequence of Strain JLT2015T, Belonging to the Family Sphingomonadaceae of the Alphaproteobacteria.</title>
        <authorList>
            <person name="Tang K."/>
            <person name="Liu K."/>
            <person name="Li S."/>
            <person name="Jiao N."/>
        </authorList>
    </citation>
    <scope>NUCLEOTIDE SEQUENCE [LARGE SCALE GENOMIC DNA]</scope>
    <source>
        <strain evidence="9 10">JLT2015</strain>
    </source>
</reference>
<dbReference type="InterPro" id="IPR039672">
    <property type="entry name" value="MFS_2"/>
</dbReference>
<keyword evidence="3" id="KW-0813">Transport</keyword>
<evidence type="ECO:0000256" key="7">
    <source>
        <dbReference type="ARBA" id="ARBA00023136"/>
    </source>
</evidence>
<comment type="caution">
    <text evidence="9">The sequence shown here is derived from an EMBL/GenBank/DDBJ whole genome shotgun (WGS) entry which is preliminary data.</text>
</comment>
<name>M2U3Y5_9SPHN</name>
<accession>M2U3Y5</accession>
<feature type="transmembrane region" description="Helical" evidence="8">
    <location>
        <begin position="260"/>
        <end position="280"/>
    </location>
</feature>
<keyword evidence="6 8" id="KW-1133">Transmembrane helix</keyword>
<feature type="transmembrane region" description="Helical" evidence="8">
    <location>
        <begin position="79"/>
        <end position="96"/>
    </location>
</feature>
<evidence type="ECO:0000256" key="2">
    <source>
        <dbReference type="ARBA" id="ARBA00009617"/>
    </source>
</evidence>
<evidence type="ECO:0000256" key="1">
    <source>
        <dbReference type="ARBA" id="ARBA00004651"/>
    </source>
</evidence>
<feature type="transmembrane region" description="Helical" evidence="8">
    <location>
        <begin position="399"/>
        <end position="423"/>
    </location>
</feature>
<evidence type="ECO:0000313" key="10">
    <source>
        <dbReference type="Proteomes" id="UP000011717"/>
    </source>
</evidence>
<dbReference type="GO" id="GO:0006814">
    <property type="term" value="P:sodium ion transport"/>
    <property type="evidence" value="ECO:0007669"/>
    <property type="project" value="InterPro"/>
</dbReference>
<feature type="transmembrane region" description="Helical" evidence="8">
    <location>
        <begin position="39"/>
        <end position="58"/>
    </location>
</feature>
<dbReference type="PANTHER" id="PTHR11328">
    <property type="entry name" value="MAJOR FACILITATOR SUPERFAMILY DOMAIN-CONTAINING PROTEIN"/>
    <property type="match status" value="1"/>
</dbReference>
<dbReference type="GO" id="GO:0008643">
    <property type="term" value="P:carbohydrate transport"/>
    <property type="evidence" value="ECO:0007669"/>
    <property type="project" value="InterPro"/>
</dbReference>
<dbReference type="EMBL" id="AMRV01000005">
    <property type="protein sequence ID" value="EMD82742.1"/>
    <property type="molecule type" value="Genomic_DNA"/>
</dbReference>
<feature type="transmembrane region" description="Helical" evidence="8">
    <location>
        <begin position="175"/>
        <end position="197"/>
    </location>
</feature>
<dbReference type="Pfam" id="PF13347">
    <property type="entry name" value="MFS_2"/>
    <property type="match status" value="1"/>
</dbReference>
<evidence type="ECO:0000256" key="8">
    <source>
        <dbReference type="SAM" id="Phobius"/>
    </source>
</evidence>
<protein>
    <submittedName>
        <fullName evidence="9">Sugar transporter</fullName>
    </submittedName>
</protein>
<keyword evidence="9" id="KW-0762">Sugar transport</keyword>
<dbReference type="Proteomes" id="UP000011717">
    <property type="component" value="Unassembled WGS sequence"/>
</dbReference>
<proteinExistence type="inferred from homology"/>
<gene>
    <name evidence="9" type="ORF">C725_1782</name>
</gene>
<evidence type="ECO:0000256" key="4">
    <source>
        <dbReference type="ARBA" id="ARBA00022475"/>
    </source>
</evidence>
<dbReference type="GO" id="GO:0015293">
    <property type="term" value="F:symporter activity"/>
    <property type="evidence" value="ECO:0007669"/>
    <property type="project" value="InterPro"/>
</dbReference>
<dbReference type="InterPro" id="IPR018043">
    <property type="entry name" value="Na/Gal_symport_CS"/>
</dbReference>
<evidence type="ECO:0000256" key="5">
    <source>
        <dbReference type="ARBA" id="ARBA00022692"/>
    </source>
</evidence>
<feature type="transmembrane region" description="Helical" evidence="8">
    <location>
        <begin position="102"/>
        <end position="120"/>
    </location>
</feature>
<evidence type="ECO:0000313" key="9">
    <source>
        <dbReference type="EMBL" id="EMD82742.1"/>
    </source>
</evidence>
<feature type="transmembrane region" description="Helical" evidence="8">
    <location>
        <begin position="292"/>
        <end position="309"/>
    </location>
</feature>